<proteinExistence type="predicted"/>
<feature type="domain" description="Right handed beta helix" evidence="1">
    <location>
        <begin position="214"/>
        <end position="366"/>
    </location>
</feature>
<organism evidence="2 3">
    <name type="scientific">Agrobacterium vitis</name>
    <name type="common">Rhizobium vitis</name>
    <dbReference type="NCBI Taxonomy" id="373"/>
    <lineage>
        <taxon>Bacteria</taxon>
        <taxon>Pseudomonadati</taxon>
        <taxon>Pseudomonadota</taxon>
        <taxon>Alphaproteobacteria</taxon>
        <taxon>Hyphomicrobiales</taxon>
        <taxon>Rhizobiaceae</taxon>
        <taxon>Rhizobium/Agrobacterium group</taxon>
        <taxon>Agrobacterium</taxon>
    </lineage>
</organism>
<reference evidence="2 3" key="1">
    <citation type="submission" date="2019-11" db="EMBL/GenBank/DDBJ databases">
        <title>Whole-genome sequencing of Allorhizobium vitis.</title>
        <authorList>
            <person name="Gan H.M."/>
            <person name="Savka M.A."/>
        </authorList>
    </citation>
    <scope>NUCLEOTIDE SEQUENCE [LARGE SCALE GENOMIC DNA]</scope>
    <source>
        <strain evidence="2 3">AB4</strain>
    </source>
</reference>
<gene>
    <name evidence="2" type="ORF">BBI04_004450</name>
</gene>
<evidence type="ECO:0000259" key="1">
    <source>
        <dbReference type="Pfam" id="PF13229"/>
    </source>
</evidence>
<evidence type="ECO:0000313" key="3">
    <source>
        <dbReference type="Proteomes" id="UP000175993"/>
    </source>
</evidence>
<name>A0ABD6GAN1_AGRVI</name>
<dbReference type="InterPro" id="IPR039448">
    <property type="entry name" value="Beta_helix"/>
</dbReference>
<dbReference type="Pfam" id="PF13229">
    <property type="entry name" value="Beta_helix"/>
    <property type="match status" value="1"/>
</dbReference>
<dbReference type="InterPro" id="IPR012334">
    <property type="entry name" value="Pectin_lyas_fold"/>
</dbReference>
<dbReference type="SUPFAM" id="SSF51126">
    <property type="entry name" value="Pectin lyase-like"/>
    <property type="match status" value="1"/>
</dbReference>
<evidence type="ECO:0000313" key="2">
    <source>
        <dbReference type="EMBL" id="MUP04070.1"/>
    </source>
</evidence>
<dbReference type="Proteomes" id="UP000175993">
    <property type="component" value="Unassembled WGS sequence"/>
</dbReference>
<dbReference type="InterPro" id="IPR011050">
    <property type="entry name" value="Pectin_lyase_fold/virulence"/>
</dbReference>
<dbReference type="AlphaFoldDB" id="A0ABD6GAN1"/>
<protein>
    <submittedName>
        <fullName evidence="2">Right-handed parallel beta-helix repeat-containing protein</fullName>
    </submittedName>
</protein>
<dbReference type="Gene3D" id="2.160.20.10">
    <property type="entry name" value="Single-stranded right-handed beta-helix, Pectin lyase-like"/>
    <property type="match status" value="1"/>
</dbReference>
<sequence>MNFAARSSASMGGQYGQTWAAGWKGRLCDVLGPWLWPQERGIVKSSATASPSGSPIGDGVKVGNIRNLIHDEMSRLPKLTPVLLFFLLSVPLLPVPLTNVSLMGGSAFAASAPVASHGVVAKPCAPSVYDALRDTPLEAESVLRLACKVDLTRGDLVMQNLELLGADASGVSIDCHGGVIGLPGSVPKGAPPTIRIASLRKDDGSWSVPHDIVIRNCKIYGSIHIMGLGANGEAELVRQSSLNRNHTEYAQSVAPSGIVLDNLSIVADGPIPLYVAPGVTHVTLSHSTLQGQTKGSAIYLDAETAHNTISGNSFELATRSREMIAVDGSAHNVIEANSFANAQHGGIFLYRNCGEGGTIRHQTPQHNRIADNKFTYQDAFRPRPAIWLNAREAWRNLYCYQDPPAPFGSGADNHSFADFNTVSGNQIIGGDADLIRDNGENNVLSGNSIKP</sequence>
<dbReference type="EMBL" id="MBEV02000002">
    <property type="protein sequence ID" value="MUP04070.1"/>
    <property type="molecule type" value="Genomic_DNA"/>
</dbReference>
<comment type="caution">
    <text evidence="2">The sequence shown here is derived from an EMBL/GenBank/DDBJ whole genome shotgun (WGS) entry which is preliminary data.</text>
</comment>
<accession>A0ABD6GAN1</accession>